<gene>
    <name evidence="2" type="ORF">BT96DRAFT_175013</name>
</gene>
<evidence type="ECO:0000313" key="3">
    <source>
        <dbReference type="Proteomes" id="UP000799118"/>
    </source>
</evidence>
<dbReference type="Gene3D" id="2.100.10.30">
    <property type="entry name" value="Jacalin-like lectin domain"/>
    <property type="match status" value="1"/>
</dbReference>
<reference evidence="2" key="1">
    <citation type="journal article" date="2019" name="Environ. Microbiol.">
        <title>Fungal ecological strategies reflected in gene transcription - a case study of two litter decomposers.</title>
        <authorList>
            <person name="Barbi F."/>
            <person name="Kohler A."/>
            <person name="Barry K."/>
            <person name="Baskaran P."/>
            <person name="Daum C."/>
            <person name="Fauchery L."/>
            <person name="Ihrmark K."/>
            <person name="Kuo A."/>
            <person name="LaButti K."/>
            <person name="Lipzen A."/>
            <person name="Morin E."/>
            <person name="Grigoriev I.V."/>
            <person name="Henrissat B."/>
            <person name="Lindahl B."/>
            <person name="Martin F."/>
        </authorList>
    </citation>
    <scope>NUCLEOTIDE SEQUENCE</scope>
    <source>
        <strain evidence="2">JB14</strain>
    </source>
</reference>
<feature type="domain" description="Jacalin-type lectin" evidence="1">
    <location>
        <begin position="14"/>
        <end position="160"/>
    </location>
</feature>
<keyword evidence="3" id="KW-1185">Reference proteome</keyword>
<dbReference type="SUPFAM" id="SSF51101">
    <property type="entry name" value="Mannose-binding lectins"/>
    <property type="match status" value="1"/>
</dbReference>
<dbReference type="Pfam" id="PF01419">
    <property type="entry name" value="Jacalin"/>
    <property type="match status" value="1"/>
</dbReference>
<name>A0A6A4ID54_9AGAR</name>
<proteinExistence type="predicted"/>
<sequence length="181" mass="19292">MYQNKPVLVQTSNFGGAQGTVFNDCQDATNFPNSDPGLMIDPQHPMKQLKISAGWVVDAITTEYRLTNGSMKTIQRGSPVNPGSSNWNTVNLNDNEIVTQMCGFAGSYPYYKNSLLIQLKLVITDTMTGAVRIAGPFGGQDGTADGVFFSVSNPLALAGFQTNGAETGISGLSIIKSNMAE</sequence>
<dbReference type="Proteomes" id="UP000799118">
    <property type="component" value="Unassembled WGS sequence"/>
</dbReference>
<protein>
    <recommendedName>
        <fullName evidence="1">Jacalin-type lectin domain-containing protein</fullName>
    </recommendedName>
</protein>
<evidence type="ECO:0000313" key="2">
    <source>
        <dbReference type="EMBL" id="KAE9407067.1"/>
    </source>
</evidence>
<dbReference type="AlphaFoldDB" id="A0A6A4ID54"/>
<dbReference type="InterPro" id="IPR001229">
    <property type="entry name" value="Jacalin-like_lectin_dom"/>
</dbReference>
<dbReference type="InterPro" id="IPR036404">
    <property type="entry name" value="Jacalin-like_lectin_dom_sf"/>
</dbReference>
<accession>A0A6A4ID54</accession>
<dbReference type="OrthoDB" id="3349613at2759"/>
<dbReference type="EMBL" id="ML769398">
    <property type="protein sequence ID" value="KAE9407067.1"/>
    <property type="molecule type" value="Genomic_DNA"/>
</dbReference>
<evidence type="ECO:0000259" key="1">
    <source>
        <dbReference type="Pfam" id="PF01419"/>
    </source>
</evidence>
<organism evidence="2 3">
    <name type="scientific">Gymnopus androsaceus JB14</name>
    <dbReference type="NCBI Taxonomy" id="1447944"/>
    <lineage>
        <taxon>Eukaryota</taxon>
        <taxon>Fungi</taxon>
        <taxon>Dikarya</taxon>
        <taxon>Basidiomycota</taxon>
        <taxon>Agaricomycotina</taxon>
        <taxon>Agaricomycetes</taxon>
        <taxon>Agaricomycetidae</taxon>
        <taxon>Agaricales</taxon>
        <taxon>Marasmiineae</taxon>
        <taxon>Omphalotaceae</taxon>
        <taxon>Gymnopus</taxon>
    </lineage>
</organism>